<feature type="region of interest" description="Disordered" evidence="1">
    <location>
        <begin position="750"/>
        <end position="808"/>
    </location>
</feature>
<evidence type="ECO:0000256" key="1">
    <source>
        <dbReference type="SAM" id="MobiDB-lite"/>
    </source>
</evidence>
<dbReference type="PANTHER" id="PTHR15696:SF36">
    <property type="entry name" value="NONSENSE-MEDIATED MRNA DECAY FACTOR"/>
    <property type="match status" value="1"/>
</dbReference>
<dbReference type="SUPFAM" id="SSF48452">
    <property type="entry name" value="TPR-like"/>
    <property type="match status" value="1"/>
</dbReference>
<comment type="caution">
    <text evidence="4">The sequence shown here is derived from an EMBL/GenBank/DDBJ whole genome shotgun (WGS) entry which is preliminary data.</text>
</comment>
<evidence type="ECO:0000313" key="5">
    <source>
        <dbReference type="Proteomes" id="UP001385951"/>
    </source>
</evidence>
<feature type="compositionally biased region" description="Low complexity" evidence="1">
    <location>
        <begin position="668"/>
        <end position="678"/>
    </location>
</feature>
<reference evidence="4 5" key="1">
    <citation type="submission" date="2022-09" db="EMBL/GenBank/DDBJ databases">
        <authorList>
            <person name="Palmer J.M."/>
        </authorList>
    </citation>
    <scope>NUCLEOTIDE SEQUENCE [LARGE SCALE GENOMIC DNA]</scope>
    <source>
        <strain evidence="4 5">DSM 7382</strain>
    </source>
</reference>
<dbReference type="EMBL" id="JASBNA010000029">
    <property type="protein sequence ID" value="KAK7683728.1"/>
    <property type="molecule type" value="Genomic_DNA"/>
</dbReference>
<feature type="compositionally biased region" description="Polar residues" evidence="1">
    <location>
        <begin position="905"/>
        <end position="914"/>
    </location>
</feature>
<feature type="domain" description="Telomerase activating protein Est1-like N-terminal" evidence="3">
    <location>
        <begin position="60"/>
        <end position="219"/>
    </location>
</feature>
<dbReference type="PANTHER" id="PTHR15696">
    <property type="entry name" value="SMG-7 SUPPRESSOR WITH MORPHOLOGICAL EFFECT ON GENITALIA PROTEIN 7"/>
    <property type="match status" value="1"/>
</dbReference>
<dbReference type="Pfam" id="PF10374">
    <property type="entry name" value="EST1"/>
    <property type="match status" value="1"/>
</dbReference>
<dbReference type="InterPro" id="IPR011990">
    <property type="entry name" value="TPR-like_helical_dom_sf"/>
</dbReference>
<feature type="compositionally biased region" description="Basic and acidic residues" evidence="1">
    <location>
        <begin position="525"/>
        <end position="536"/>
    </location>
</feature>
<dbReference type="Proteomes" id="UP001385951">
    <property type="component" value="Unassembled WGS sequence"/>
</dbReference>
<name>A0AAW0FRQ1_9APHY</name>
<dbReference type="Gene3D" id="1.25.40.10">
    <property type="entry name" value="Tetratricopeptide repeat domain"/>
    <property type="match status" value="1"/>
</dbReference>
<organism evidence="4 5">
    <name type="scientific">Cerrena zonata</name>
    <dbReference type="NCBI Taxonomy" id="2478898"/>
    <lineage>
        <taxon>Eukaryota</taxon>
        <taxon>Fungi</taxon>
        <taxon>Dikarya</taxon>
        <taxon>Basidiomycota</taxon>
        <taxon>Agaricomycotina</taxon>
        <taxon>Agaricomycetes</taxon>
        <taxon>Polyporales</taxon>
        <taxon>Cerrenaceae</taxon>
        <taxon>Cerrena</taxon>
    </lineage>
</organism>
<evidence type="ECO:0000259" key="2">
    <source>
        <dbReference type="Pfam" id="PF10373"/>
    </source>
</evidence>
<feature type="domain" description="DNA/RNA-binding" evidence="2">
    <location>
        <begin position="266"/>
        <end position="506"/>
    </location>
</feature>
<keyword evidence="5" id="KW-1185">Reference proteome</keyword>
<evidence type="ECO:0008006" key="6">
    <source>
        <dbReference type="Google" id="ProtNLM"/>
    </source>
</evidence>
<sequence length="1063" mass="118472">MSEAPAQIAREARSLQQSLKELLKSRDILDKDIDISRKNLRREYLRLIFLHPYAKESKDAETHLWMQTSYAIISIYKQRISALDRQIFGPPRQAQQQQQRAPAAQRNVVEYRKLLQRFRQFLAEEEKFWTQLIVRLQRNFAIENALPALQALGFLTEQEPPPQDPNSPRRNQFQFPPESDEVLTDLLPSTTSQRESKLAIFSKVLVCLGDIARYKEQYNESGGRPRAGHEDGPPAVPPNRGGKGGKRGGAPSALPVLARMRVYDPAIRCYEQSRLLTPHDGNPSHQLAIISSYKREPFQSLTHYYRALCVRQPYEPASENMGSVLHRSLEQWKGKQTKGFNPDISPFETIESPRVRVITFQEKTIILHAQWRFGGNDVDAMNEDVVDHFKGIVADRILPEDMINQVIVLAQGALWKHRMIRPTSHNEKRHPRSPLTESRMATHLLGIHRSMLDVGFIELDEPPPTDSLEHDLAQRITATFRRTLVALRMSGKWIRANTRYLSQAKDSTDPDVGTNGTHAPKSRRTRDGRNQPKEKGNPVIITGLRLFWESYVDFMNILVEAFPAEELPTLKTPLEEDIEMTGFLPLRKYMFGDTKGATHTHGDTSSKISNDANSNGQSTHPGREKVHPNEEQLMRISDMLVDAKAVAEDEATPITFEDNIFKLKADALPPAQAPPSQSRNNIANGSISNTARDVNIVEHDAASEARSDLDDDMSRTDTDPVRDAFNEVLESNEDNDDDEILYLRRPQSPELMPVHSAGPQSPHTLSPTSPISPKSPPYSPQRVQPISPPKQPLKPSTTSPRTAPSQILTGPTAADLFSAVMNGDVPFTARKKLPSNPMLFSTGPSIWSTTPGPENNNASKYPSGATSAPTSHLLNDPIHRPSAYQTQESSAALPQPSWSRLPGQPVSSSYIDHTSPWNQGLPSLPALEPIGHQRAVSQSAVSLNPIGHQRIASESLYQSRPPLQQFVSPVISAPHAPQYNSSTLLPNTREPIHVSRGSQSSINPALYTDHIYSASPNTVFYPPDNRSVFGSNVLPAPVGSRAEQRAFTAPFSTSSIWGNTGHG</sequence>
<feature type="region of interest" description="Disordered" evidence="1">
    <location>
        <begin position="504"/>
        <end position="536"/>
    </location>
</feature>
<protein>
    <recommendedName>
        <fullName evidence="6">Protein SMG7</fullName>
    </recommendedName>
</protein>
<feature type="region of interest" description="Disordered" evidence="1">
    <location>
        <begin position="595"/>
        <end position="629"/>
    </location>
</feature>
<proteinExistence type="predicted"/>
<feature type="region of interest" description="Disordered" evidence="1">
    <location>
        <begin position="844"/>
        <end position="914"/>
    </location>
</feature>
<gene>
    <name evidence="4" type="ORF">QCA50_013104</name>
</gene>
<feature type="compositionally biased region" description="Polar residues" evidence="1">
    <location>
        <begin position="883"/>
        <end position="898"/>
    </location>
</feature>
<evidence type="ECO:0000313" key="4">
    <source>
        <dbReference type="EMBL" id="KAK7683728.1"/>
    </source>
</evidence>
<evidence type="ECO:0000259" key="3">
    <source>
        <dbReference type="Pfam" id="PF10374"/>
    </source>
</evidence>
<dbReference type="InterPro" id="IPR045153">
    <property type="entry name" value="Est1/Ebs1-like"/>
</dbReference>
<feature type="region of interest" description="Disordered" evidence="1">
    <location>
        <begin position="156"/>
        <end position="176"/>
    </location>
</feature>
<dbReference type="InterPro" id="IPR018834">
    <property type="entry name" value="DNA/RNA-bd_Est1-type"/>
</dbReference>
<feature type="compositionally biased region" description="Polar residues" evidence="1">
    <location>
        <begin position="844"/>
        <end position="873"/>
    </location>
</feature>
<accession>A0AAW0FRQ1</accession>
<feature type="compositionally biased region" description="Polar residues" evidence="1">
    <location>
        <begin position="603"/>
        <end position="620"/>
    </location>
</feature>
<dbReference type="Pfam" id="PF10373">
    <property type="entry name" value="EST1_DNA_bind"/>
    <property type="match status" value="1"/>
</dbReference>
<dbReference type="AlphaFoldDB" id="A0AAW0FRQ1"/>
<dbReference type="InterPro" id="IPR019458">
    <property type="entry name" value="Est1-like_N"/>
</dbReference>
<feature type="region of interest" description="Disordered" evidence="1">
    <location>
        <begin position="668"/>
        <end position="687"/>
    </location>
</feature>
<feature type="compositionally biased region" description="Polar residues" evidence="1">
    <location>
        <begin position="794"/>
        <end position="808"/>
    </location>
</feature>
<feature type="region of interest" description="Disordered" evidence="1">
    <location>
        <begin position="219"/>
        <end position="252"/>
    </location>
</feature>